<dbReference type="PROSITE" id="PS50048">
    <property type="entry name" value="ZN2_CY6_FUNGAL_2"/>
    <property type="match status" value="1"/>
</dbReference>
<dbReference type="Pfam" id="PF11951">
    <property type="entry name" value="Fungal_trans_2"/>
    <property type="match status" value="2"/>
</dbReference>
<dbReference type="GeneID" id="30020172"/>
<dbReference type="AlphaFoldDB" id="A0A162JAE0"/>
<dbReference type="SMART" id="SM00066">
    <property type="entry name" value="GAL4"/>
    <property type="match status" value="1"/>
</dbReference>
<evidence type="ECO:0000313" key="6">
    <source>
        <dbReference type="Proteomes" id="UP000076744"/>
    </source>
</evidence>
<dbReference type="SUPFAM" id="SSF57701">
    <property type="entry name" value="Zn2/Cys6 DNA-binding domain"/>
    <property type="match status" value="1"/>
</dbReference>
<keyword evidence="6" id="KW-1185">Reference proteome</keyword>
<protein>
    <submittedName>
        <fullName evidence="5">OefC protein</fullName>
    </submittedName>
</protein>
<dbReference type="GO" id="GO:0008270">
    <property type="term" value="F:zinc ion binding"/>
    <property type="evidence" value="ECO:0007669"/>
    <property type="project" value="InterPro"/>
</dbReference>
<dbReference type="InterPro" id="IPR021858">
    <property type="entry name" value="Fun_TF"/>
</dbReference>
<dbReference type="Gene3D" id="4.10.240.10">
    <property type="entry name" value="Zn(2)-C6 fungal-type DNA-binding domain"/>
    <property type="match status" value="1"/>
</dbReference>
<name>A0A162JAE0_CORFA</name>
<dbReference type="Pfam" id="PF00172">
    <property type="entry name" value="Zn_clus"/>
    <property type="match status" value="1"/>
</dbReference>
<dbReference type="PROSITE" id="PS00463">
    <property type="entry name" value="ZN2_CY6_FUNGAL_1"/>
    <property type="match status" value="1"/>
</dbReference>
<comment type="subcellular location">
    <subcellularLocation>
        <location evidence="1">Nucleus</location>
    </subcellularLocation>
</comment>
<feature type="region of interest" description="Disordered" evidence="3">
    <location>
        <begin position="140"/>
        <end position="163"/>
    </location>
</feature>
<comment type="caution">
    <text evidence="5">The sequence shown here is derived from an EMBL/GenBank/DDBJ whole genome shotgun (WGS) entry which is preliminary data.</text>
</comment>
<gene>
    <name evidence="5" type="ORF">ISF_03880</name>
</gene>
<evidence type="ECO:0000313" key="5">
    <source>
        <dbReference type="EMBL" id="OAA66042.1"/>
    </source>
</evidence>
<proteinExistence type="predicted"/>
<dbReference type="GO" id="GO:0000981">
    <property type="term" value="F:DNA-binding transcription factor activity, RNA polymerase II-specific"/>
    <property type="evidence" value="ECO:0007669"/>
    <property type="project" value="InterPro"/>
</dbReference>
<dbReference type="GO" id="GO:0045944">
    <property type="term" value="P:positive regulation of transcription by RNA polymerase II"/>
    <property type="evidence" value="ECO:0007669"/>
    <property type="project" value="TreeGrafter"/>
</dbReference>
<dbReference type="OrthoDB" id="5333823at2759"/>
<dbReference type="PANTHER" id="PTHR37534:SF38">
    <property type="entry name" value="ZN(2)-C6 FUNGAL-TYPE DOMAIN-CONTAINING PROTEIN"/>
    <property type="match status" value="1"/>
</dbReference>
<feature type="region of interest" description="Disordered" evidence="3">
    <location>
        <begin position="1"/>
        <end position="90"/>
    </location>
</feature>
<evidence type="ECO:0000259" key="4">
    <source>
        <dbReference type="PROSITE" id="PS50048"/>
    </source>
</evidence>
<dbReference type="RefSeq" id="XP_018705066.1">
    <property type="nucleotide sequence ID" value="XM_018847486.1"/>
</dbReference>
<dbReference type="GO" id="GO:0005634">
    <property type="term" value="C:nucleus"/>
    <property type="evidence" value="ECO:0007669"/>
    <property type="project" value="UniProtKB-SubCell"/>
</dbReference>
<dbReference type="STRING" id="1081104.A0A162JAE0"/>
<dbReference type="InterPro" id="IPR001138">
    <property type="entry name" value="Zn2Cys6_DnaBD"/>
</dbReference>
<feature type="compositionally biased region" description="Low complexity" evidence="3">
    <location>
        <begin position="69"/>
        <end position="80"/>
    </location>
</feature>
<evidence type="ECO:0000256" key="1">
    <source>
        <dbReference type="ARBA" id="ARBA00004123"/>
    </source>
</evidence>
<reference evidence="5 6" key="1">
    <citation type="journal article" date="2016" name="Genome Biol. Evol.">
        <title>Divergent and convergent evolution of fungal pathogenicity.</title>
        <authorList>
            <person name="Shang Y."/>
            <person name="Xiao G."/>
            <person name="Zheng P."/>
            <person name="Cen K."/>
            <person name="Zhan S."/>
            <person name="Wang C."/>
        </authorList>
    </citation>
    <scope>NUCLEOTIDE SEQUENCE [LARGE SCALE GENOMIC DNA]</scope>
    <source>
        <strain evidence="5 6">ARSEF 2679</strain>
    </source>
</reference>
<dbReference type="Proteomes" id="UP000076744">
    <property type="component" value="Unassembled WGS sequence"/>
</dbReference>
<evidence type="ECO:0000256" key="3">
    <source>
        <dbReference type="SAM" id="MobiDB-lite"/>
    </source>
</evidence>
<feature type="domain" description="Zn(2)-C6 fungal-type" evidence="4">
    <location>
        <begin position="171"/>
        <end position="199"/>
    </location>
</feature>
<sequence>MDRMFGEPDIDNNQPQQQERNLHSESMAHPKPNPRDNPWTPPAVSNSSPGSEISPLSGLVPNGTNVARSSYSTASSCEESWAGSSADHDEVDRELNWDEWDQGSVSALIIPKNEPADEDDVAMSEFKAVTLAPESGTVVPVQKRGRGRPRKNPIPAPTNGIKVTKGRTKTGCITCRRRKKKCDEAKPACMNCEKNSVFCEGYNEKQIWRSGKERAEEGRANRETLPLLTLPALIQGLDTPEDRLFLDHYITRLSTVLTVEPESQNAFKSILLNLAIREKGLLHSILSISSIHIDLETPYGEALLKRNPAISRKSLQARSEHHTTEAQNYGLPTPAPTHGTSSSRPPSPPPSRRPSQDDKRVTTSISDALHILESFGPTDQCQTLLLIPCLLIGTACFDPALRPRIRAAVQTVREYTGLRNADRVQEVLNETWALMDVGDWAAVWDWQSVARRKGLDFLCS</sequence>
<organism evidence="5 6">
    <name type="scientific">Cordyceps fumosorosea (strain ARSEF 2679)</name>
    <name type="common">Isaria fumosorosea</name>
    <dbReference type="NCBI Taxonomy" id="1081104"/>
    <lineage>
        <taxon>Eukaryota</taxon>
        <taxon>Fungi</taxon>
        <taxon>Dikarya</taxon>
        <taxon>Ascomycota</taxon>
        <taxon>Pezizomycotina</taxon>
        <taxon>Sordariomycetes</taxon>
        <taxon>Hypocreomycetidae</taxon>
        <taxon>Hypocreales</taxon>
        <taxon>Cordycipitaceae</taxon>
        <taxon>Cordyceps</taxon>
    </lineage>
</organism>
<accession>A0A162JAE0</accession>
<dbReference type="CDD" id="cd00067">
    <property type="entry name" value="GAL4"/>
    <property type="match status" value="1"/>
</dbReference>
<evidence type="ECO:0000256" key="2">
    <source>
        <dbReference type="ARBA" id="ARBA00023242"/>
    </source>
</evidence>
<dbReference type="EMBL" id="AZHB01000008">
    <property type="protein sequence ID" value="OAA66042.1"/>
    <property type="molecule type" value="Genomic_DNA"/>
</dbReference>
<dbReference type="InterPro" id="IPR036864">
    <property type="entry name" value="Zn2-C6_fun-type_DNA-bd_sf"/>
</dbReference>
<feature type="region of interest" description="Disordered" evidence="3">
    <location>
        <begin position="314"/>
        <end position="360"/>
    </location>
</feature>
<dbReference type="GO" id="GO:0000976">
    <property type="term" value="F:transcription cis-regulatory region binding"/>
    <property type="evidence" value="ECO:0007669"/>
    <property type="project" value="TreeGrafter"/>
</dbReference>
<keyword evidence="2" id="KW-0539">Nucleus</keyword>
<dbReference type="PANTHER" id="PTHR37534">
    <property type="entry name" value="TRANSCRIPTIONAL ACTIVATOR PROTEIN UGA3"/>
    <property type="match status" value="1"/>
</dbReference>